<comment type="caution">
    <text evidence="10">The sequence shown here is derived from an EMBL/GenBank/DDBJ whole genome shotgun (WGS) entry which is preliminary data.</text>
</comment>
<dbReference type="Pfam" id="PF02729">
    <property type="entry name" value="OTCace_N"/>
    <property type="match status" value="1"/>
</dbReference>
<feature type="binding site" evidence="7">
    <location>
        <position position="175"/>
    </location>
    <ligand>
        <name>L-aspartate</name>
        <dbReference type="ChEBI" id="CHEBI:29991"/>
    </ligand>
</feature>
<evidence type="ECO:0000313" key="10">
    <source>
        <dbReference type="EMBL" id="MBD3870553.1"/>
    </source>
</evidence>
<dbReference type="GO" id="GO:0006207">
    <property type="term" value="P:'de novo' pyrimidine nucleobase biosynthetic process"/>
    <property type="evidence" value="ECO:0007669"/>
    <property type="project" value="InterPro"/>
</dbReference>
<dbReference type="NCBIfam" id="NF002032">
    <property type="entry name" value="PRK00856.1"/>
    <property type="match status" value="1"/>
</dbReference>
<sequence length="319" mass="34647">MVVESATALARKDVVGISQLDAGEIQLILDTAEELLDVAKRPIKKVPTLRGSTVVNLFMEPSTRTRFSFEVAEKRLSADTLNFSASGSSVSKGETLFDTAQNLMAMAPDFIVIRHPNSGAPHRLAQEVPASIINAGDGINEHPTQALLDAFTMRQHFGSLEGLKVVVAGDIRHSRVARSNAFLLDKMGAEVRFVAPASLLPLEVEELGVSTFLRLEPALEDADVVMMLRIQLERQKRVNFPSMREYFDFFALTPERLKLAADRAVVLHPGPMNRGVEIDSLVADGSQSLILEQVTNGVAVRMAILYLLAGGPSEAASDS</sequence>
<protein>
    <recommendedName>
        <fullName evidence="7">Aspartate carbamoyltransferase</fullName>
        <ecNumber evidence="7">2.1.3.2</ecNumber>
    </recommendedName>
    <alternativeName>
        <fullName evidence="7">Aspartate transcarbamylase</fullName>
        <shortName evidence="7">ATCase</shortName>
    </alternativeName>
</protein>
<dbReference type="UniPathway" id="UPA00070">
    <property type="reaction ID" value="UER00116"/>
</dbReference>
<dbReference type="InterPro" id="IPR036901">
    <property type="entry name" value="Asp/Orn_carbamoylTrfase_sf"/>
</dbReference>
<dbReference type="GO" id="GO:0044205">
    <property type="term" value="P:'de novo' UMP biosynthetic process"/>
    <property type="evidence" value="ECO:0007669"/>
    <property type="project" value="UniProtKB-UniRule"/>
</dbReference>
<feature type="binding site" evidence="7">
    <location>
        <position position="92"/>
    </location>
    <ligand>
        <name>L-aspartate</name>
        <dbReference type="ChEBI" id="CHEBI:29991"/>
    </ligand>
</feature>
<feature type="domain" description="Aspartate/ornithine carbamoyltransferase Asp/Orn-binding" evidence="8">
    <location>
        <begin position="161"/>
        <end position="308"/>
    </location>
</feature>
<comment type="pathway">
    <text evidence="1 7">Pyrimidine metabolism; UMP biosynthesis via de novo pathway; (S)-dihydroorotate from bicarbonate: step 2/3.</text>
</comment>
<feature type="binding site" evidence="7">
    <location>
        <position position="65"/>
    </location>
    <ligand>
        <name>carbamoyl phosphate</name>
        <dbReference type="ChEBI" id="CHEBI:58228"/>
    </ligand>
</feature>
<dbReference type="GO" id="GO:0004070">
    <property type="term" value="F:aspartate carbamoyltransferase activity"/>
    <property type="evidence" value="ECO:0007669"/>
    <property type="project" value="UniProtKB-UniRule"/>
</dbReference>
<proteinExistence type="inferred from homology"/>
<dbReference type="GO" id="GO:0016597">
    <property type="term" value="F:amino acid binding"/>
    <property type="evidence" value="ECO:0007669"/>
    <property type="project" value="InterPro"/>
</dbReference>
<dbReference type="GO" id="GO:0005829">
    <property type="term" value="C:cytosol"/>
    <property type="evidence" value="ECO:0007669"/>
    <property type="project" value="TreeGrafter"/>
</dbReference>
<evidence type="ECO:0000256" key="5">
    <source>
        <dbReference type="ARBA" id="ARBA00043884"/>
    </source>
</evidence>
<evidence type="ECO:0000256" key="1">
    <source>
        <dbReference type="ARBA" id="ARBA00004852"/>
    </source>
</evidence>
<dbReference type="EC" id="2.1.3.2" evidence="7"/>
<accession>A0A8J6Y477</accession>
<evidence type="ECO:0000256" key="4">
    <source>
        <dbReference type="ARBA" id="ARBA00022975"/>
    </source>
</evidence>
<dbReference type="InterPro" id="IPR006132">
    <property type="entry name" value="Asp/Orn_carbamoyltranf_P-bd"/>
</dbReference>
<dbReference type="Proteomes" id="UP000598633">
    <property type="component" value="Unassembled WGS sequence"/>
</dbReference>
<dbReference type="PRINTS" id="PR00100">
    <property type="entry name" value="AOTCASE"/>
</dbReference>
<evidence type="ECO:0000259" key="8">
    <source>
        <dbReference type="Pfam" id="PF00185"/>
    </source>
</evidence>
<dbReference type="SUPFAM" id="SSF53671">
    <property type="entry name" value="Aspartate/ornithine carbamoyltransferase"/>
    <property type="match status" value="1"/>
</dbReference>
<comment type="subunit">
    <text evidence="7">Heterododecamer (2C3:3R2) of six catalytic PyrB chains organized as two trimers (C3), and six regulatory PyrI chains organized as three dimers (R2).</text>
</comment>
<dbReference type="Pfam" id="PF00185">
    <property type="entry name" value="OTCace"/>
    <property type="match status" value="1"/>
</dbReference>
<evidence type="ECO:0000256" key="7">
    <source>
        <dbReference type="HAMAP-Rule" id="MF_00001"/>
    </source>
</evidence>
<keyword evidence="4 7" id="KW-0665">Pyrimidine biosynthesis</keyword>
<dbReference type="InterPro" id="IPR006130">
    <property type="entry name" value="Asp/Orn_carbamoylTrfase"/>
</dbReference>
<evidence type="ECO:0000313" key="11">
    <source>
        <dbReference type="Proteomes" id="UP000598633"/>
    </source>
</evidence>
<feature type="binding site" evidence="7">
    <location>
        <position position="145"/>
    </location>
    <ligand>
        <name>carbamoyl phosphate</name>
        <dbReference type="ChEBI" id="CHEBI:58228"/>
    </ligand>
</feature>
<dbReference type="NCBIfam" id="TIGR00670">
    <property type="entry name" value="asp_carb_tr"/>
    <property type="match status" value="1"/>
</dbReference>
<dbReference type="HAMAP" id="MF_00001">
    <property type="entry name" value="Asp_carb_tr"/>
    <property type="match status" value="1"/>
</dbReference>
<evidence type="ECO:0000256" key="3">
    <source>
        <dbReference type="ARBA" id="ARBA00022679"/>
    </source>
</evidence>
<feature type="binding site" evidence="7">
    <location>
        <position position="142"/>
    </location>
    <ligand>
        <name>carbamoyl phosphate</name>
        <dbReference type="ChEBI" id="CHEBI:58228"/>
    </ligand>
</feature>
<dbReference type="EMBL" id="JACXWA010000069">
    <property type="protein sequence ID" value="MBD3870553.1"/>
    <property type="molecule type" value="Genomic_DNA"/>
</dbReference>
<keyword evidence="3 7" id="KW-0808">Transferase</keyword>
<feature type="domain" description="Aspartate/ornithine carbamoyltransferase carbamoyl-P binding" evidence="9">
    <location>
        <begin position="12"/>
        <end position="155"/>
    </location>
</feature>
<feature type="binding site" evidence="7">
    <location>
        <position position="270"/>
    </location>
    <ligand>
        <name>carbamoyl phosphate</name>
        <dbReference type="ChEBI" id="CHEBI:58228"/>
    </ligand>
</feature>
<dbReference type="InterPro" id="IPR002082">
    <property type="entry name" value="Asp_carbamoyltransf"/>
</dbReference>
<evidence type="ECO:0000256" key="6">
    <source>
        <dbReference type="ARBA" id="ARBA00048859"/>
    </source>
</evidence>
<dbReference type="PRINTS" id="PR00101">
    <property type="entry name" value="ATCASE"/>
</dbReference>
<organism evidence="10 11">
    <name type="scientific">Candidatus Sulfomarinibacter kjeldsenii</name>
    <dbReference type="NCBI Taxonomy" id="2885994"/>
    <lineage>
        <taxon>Bacteria</taxon>
        <taxon>Pseudomonadati</taxon>
        <taxon>Acidobacteriota</taxon>
        <taxon>Thermoanaerobaculia</taxon>
        <taxon>Thermoanaerobaculales</taxon>
        <taxon>Candidatus Sulfomarinibacteraceae</taxon>
        <taxon>Candidatus Sulfomarinibacter</taxon>
    </lineage>
</organism>
<evidence type="ECO:0000256" key="2">
    <source>
        <dbReference type="ARBA" id="ARBA00008896"/>
    </source>
</evidence>
<gene>
    <name evidence="7" type="primary">pyrB</name>
    <name evidence="10" type="ORF">IFJ97_04265</name>
</gene>
<dbReference type="FunFam" id="3.40.50.1370:FF:000007">
    <property type="entry name" value="Aspartate carbamoyltransferase"/>
    <property type="match status" value="1"/>
</dbReference>
<feature type="binding site" evidence="7">
    <location>
        <position position="229"/>
    </location>
    <ligand>
        <name>L-aspartate</name>
        <dbReference type="ChEBI" id="CHEBI:29991"/>
    </ligand>
</feature>
<feature type="binding site" evidence="7">
    <location>
        <position position="114"/>
    </location>
    <ligand>
        <name>carbamoyl phosphate</name>
        <dbReference type="ChEBI" id="CHEBI:58228"/>
    </ligand>
</feature>
<dbReference type="PANTHER" id="PTHR45753:SF6">
    <property type="entry name" value="ASPARTATE CARBAMOYLTRANSFERASE"/>
    <property type="match status" value="1"/>
</dbReference>
<feature type="binding site" evidence="7">
    <location>
        <position position="271"/>
    </location>
    <ligand>
        <name>carbamoyl phosphate</name>
        <dbReference type="ChEBI" id="CHEBI:58228"/>
    </ligand>
</feature>
<dbReference type="Gene3D" id="3.40.50.1370">
    <property type="entry name" value="Aspartate/ornithine carbamoyltransferase"/>
    <property type="match status" value="2"/>
</dbReference>
<comment type="catalytic activity">
    <reaction evidence="6 7">
        <text>carbamoyl phosphate + L-aspartate = N-carbamoyl-L-aspartate + phosphate + H(+)</text>
        <dbReference type="Rhea" id="RHEA:20013"/>
        <dbReference type="ChEBI" id="CHEBI:15378"/>
        <dbReference type="ChEBI" id="CHEBI:29991"/>
        <dbReference type="ChEBI" id="CHEBI:32814"/>
        <dbReference type="ChEBI" id="CHEBI:43474"/>
        <dbReference type="ChEBI" id="CHEBI:58228"/>
        <dbReference type="EC" id="2.1.3.2"/>
    </reaction>
</comment>
<comment type="function">
    <text evidence="5 7">Catalyzes the condensation of carbamoyl phosphate and aspartate to form carbamoyl aspartate and inorganic phosphate, the committed step in the de novo pyrimidine nucleotide biosynthesis pathway.</text>
</comment>
<comment type="similarity">
    <text evidence="2 7">Belongs to the aspartate/ornithine carbamoyltransferase superfamily. ATCase family.</text>
</comment>
<evidence type="ECO:0000259" key="9">
    <source>
        <dbReference type="Pfam" id="PF02729"/>
    </source>
</evidence>
<dbReference type="PROSITE" id="PS00097">
    <property type="entry name" value="CARBAMOYLTRANSFERASE"/>
    <property type="match status" value="1"/>
</dbReference>
<feature type="binding site" evidence="7">
    <location>
        <position position="64"/>
    </location>
    <ligand>
        <name>carbamoyl phosphate</name>
        <dbReference type="ChEBI" id="CHEBI:58228"/>
    </ligand>
</feature>
<name>A0A8J6Y477_9BACT</name>
<dbReference type="AlphaFoldDB" id="A0A8J6Y477"/>
<dbReference type="PANTHER" id="PTHR45753">
    <property type="entry name" value="ORNITHINE CARBAMOYLTRANSFERASE, MITOCHONDRIAL"/>
    <property type="match status" value="1"/>
</dbReference>
<dbReference type="GO" id="GO:0006520">
    <property type="term" value="P:amino acid metabolic process"/>
    <property type="evidence" value="ECO:0007669"/>
    <property type="project" value="InterPro"/>
</dbReference>
<dbReference type="InterPro" id="IPR006131">
    <property type="entry name" value="Asp_carbamoyltransf_Asp/Orn-bd"/>
</dbReference>
<reference evidence="10 11" key="1">
    <citation type="submission" date="2020-08" db="EMBL/GenBank/DDBJ databases">
        <title>Acidobacteriota in marine sediments use diverse sulfur dissimilation pathways.</title>
        <authorList>
            <person name="Wasmund K."/>
        </authorList>
    </citation>
    <scope>NUCLEOTIDE SEQUENCE [LARGE SCALE GENOMIC DNA]</scope>
    <source>
        <strain evidence="10">MAG AM3-A</strain>
    </source>
</reference>